<gene>
    <name evidence="2" type="ORF">G3I44_00905</name>
</gene>
<dbReference type="AlphaFoldDB" id="A0A6C0UCY9"/>
<organism evidence="2 3">
    <name type="scientific">Halogeometricum borinquense</name>
    <dbReference type="NCBI Taxonomy" id="60847"/>
    <lineage>
        <taxon>Archaea</taxon>
        <taxon>Methanobacteriati</taxon>
        <taxon>Methanobacteriota</taxon>
        <taxon>Stenosarchaea group</taxon>
        <taxon>Halobacteria</taxon>
        <taxon>Halobacteriales</taxon>
        <taxon>Haloferacaceae</taxon>
        <taxon>Halogeometricum</taxon>
    </lineage>
</organism>
<reference evidence="2 3" key="1">
    <citation type="submission" date="2020-02" db="EMBL/GenBank/DDBJ databases">
        <title>Whole genome sequence of Halogeometricum borinquense strain wsp4.</title>
        <authorList>
            <person name="Verma D.K."/>
            <person name="Gopal K."/>
            <person name="Prasad E.S."/>
        </authorList>
    </citation>
    <scope>NUCLEOTIDE SEQUENCE [LARGE SCALE GENOMIC DNA]</scope>
    <source>
        <strain evidence="3">wsp4</strain>
    </source>
</reference>
<proteinExistence type="predicted"/>
<feature type="domain" description="DUF5658" evidence="1">
    <location>
        <begin position="25"/>
        <end position="115"/>
    </location>
</feature>
<accession>A0A6C0UCY9</accession>
<sequence length="119" mass="12495">MMPGLASFISFPSAVPMLDAVLWVIAVVFYGIGDYVTTIAATSRPGARERNPFVRRLFDGIPVPPSVTFAAAKVTAFAFFVVGYATIGSSLLRPLIPGVVAAIGILVTIQNIRVLGAKG</sequence>
<evidence type="ECO:0000313" key="2">
    <source>
        <dbReference type="EMBL" id="QIB72967.1"/>
    </source>
</evidence>
<name>A0A6C0UCY9_9EURY</name>
<dbReference type="EMBL" id="CP048739">
    <property type="protein sequence ID" value="QIB72967.1"/>
    <property type="molecule type" value="Genomic_DNA"/>
</dbReference>
<evidence type="ECO:0000313" key="3">
    <source>
        <dbReference type="Proteomes" id="UP000465846"/>
    </source>
</evidence>
<dbReference type="Proteomes" id="UP000465846">
    <property type="component" value="Chromosome"/>
</dbReference>
<dbReference type="Pfam" id="PF18902">
    <property type="entry name" value="DUF5658"/>
    <property type="match status" value="1"/>
</dbReference>
<dbReference type="InterPro" id="IPR043717">
    <property type="entry name" value="DUF5658"/>
</dbReference>
<protein>
    <recommendedName>
        <fullName evidence="1">DUF5658 domain-containing protein</fullName>
    </recommendedName>
</protein>
<evidence type="ECO:0000259" key="1">
    <source>
        <dbReference type="Pfam" id="PF18902"/>
    </source>
</evidence>